<keyword evidence="8" id="KW-0808">Transferase</keyword>
<proteinExistence type="inferred from homology"/>
<dbReference type="InterPro" id="IPR002052">
    <property type="entry name" value="DNA_methylase_N6_adenine_CS"/>
</dbReference>
<evidence type="ECO:0000256" key="15">
    <source>
        <dbReference type="ARBA" id="ARBA00023157"/>
    </source>
</evidence>
<dbReference type="InterPro" id="IPR010286">
    <property type="entry name" value="METTL16/RlmF"/>
</dbReference>
<dbReference type="Proteomes" id="UP001158576">
    <property type="component" value="Chromosome PAR"/>
</dbReference>
<dbReference type="InterPro" id="IPR029063">
    <property type="entry name" value="SAM-dependent_MTases_sf"/>
</dbReference>
<evidence type="ECO:0000256" key="12">
    <source>
        <dbReference type="ARBA" id="ARBA00022989"/>
    </source>
</evidence>
<evidence type="ECO:0000256" key="14">
    <source>
        <dbReference type="ARBA" id="ARBA00023136"/>
    </source>
</evidence>
<evidence type="ECO:0000256" key="23">
    <source>
        <dbReference type="SAM" id="Phobius"/>
    </source>
</evidence>
<dbReference type="EC" id="2.4.1.143" evidence="5"/>
<dbReference type="CDD" id="cd02440">
    <property type="entry name" value="AdoMet_MTases"/>
    <property type="match status" value="1"/>
</dbReference>
<evidence type="ECO:0000256" key="7">
    <source>
        <dbReference type="ARBA" id="ARBA00022676"/>
    </source>
</evidence>
<evidence type="ECO:0000313" key="25">
    <source>
        <dbReference type="Proteomes" id="UP001158576"/>
    </source>
</evidence>
<dbReference type="InterPro" id="IPR029044">
    <property type="entry name" value="Nucleotide-diphossugar_trans"/>
</dbReference>
<gene>
    <name evidence="24" type="ORF">OKIOD_LOCUS1675</name>
</gene>
<dbReference type="PANTHER" id="PTHR12871:SF0">
    <property type="entry name" value="ALPHA-1,6-MANNOSYL-GLYCOPROTEIN 2-BETA-N-ACETYLGLUCOSAMINYLTRANSFERASE"/>
    <property type="match status" value="1"/>
</dbReference>
<sequence>MHPKNPYKDGVPQEFLGSCGKILVLESRQADWFITKRLLKRDFNIDILEDARHGSIVPVLPLRLNFLFNALDFVTKVLALDPPGPQSIVALDVGCGPYGIIGQLAAKLFNWQVRYTEPVEESRRLAAKNITANSENDVLVAKEIEDVEEVKTRKRSGENESRKNVVLCNPPWFIGSDDKNHEKEITGGEVQFVEHLIKQHQASVDAFCFLIGRKKSSLLIIKKVHKMGAHAELTKMRQGTKTRYFIGVSFKEFEKKETFKPKKEKCFSASIQNKKRSFSEIKSELLEIMKRRELNPIIAANTGELLRCSVCVVNRQWANRKEKRKDWKRENHRISEKWDKKKEREKMAIPIWRIRPSPSRIRFFGFLVLFLVFTSFCYLFPAGSFEARASWSGPQSDTSKYFQLDNRKAFVPKNDPILSNEELRLIRDRLFSDDQVRKFNHDAYPAVTTALLIQVHNRPQFFKVLLDSLRVAENIHRVELIISHDIYNDEMQNLTSSIDFCRVTQIYFPLSASFYRDQFPADDPNNCQKESENAKKVENCRGEADTYGNFREARIVNIKHHWWWKLNFSAIHFSHIETFVLLEEDHALMPDFVEIIDQIQSFAAEKNPTIRPHVPFITTLGTYKAKMTYNQRDWQTVISSSFNSGKHNMAMILTKSFVEKLRSPPMVKLFCEYDDYNWDFSLFNAVQENIKTLRVYMPQIPHVFHLGDKCGLHHDKGDCSAANVDSYRKMLKDHRYFFFPPNFTSWRRATEKVKQKLKPNGGWGDRRDRDLCYFLVNNVDPSSLRLDQLPFLQS</sequence>
<keyword evidence="12 23" id="KW-1133">Transmembrane helix</keyword>
<dbReference type="Gene3D" id="3.40.50.150">
    <property type="entry name" value="Vaccinia Virus protein VP39"/>
    <property type="match status" value="1"/>
</dbReference>
<dbReference type="SUPFAM" id="SSF53335">
    <property type="entry name" value="S-adenosyl-L-methionine-dependent methyltransferases"/>
    <property type="match status" value="1"/>
</dbReference>
<comment type="catalytic activity">
    <reaction evidence="22">
        <text>an N(4)-{beta-D-GlcNAc-(1-&gt;2)-alpha-D-Man-(1-&gt;3)-[alpha-D-Man-(1-&gt;6)]-beta-D-Man-(1-&gt;4)-beta-D-GlcNAc-(1-&gt;4)-beta-D-GlcNAc}-L-asparaginyl-[protein] + UDP-N-acetyl-alpha-D-glucosamine = N(4)-{beta-D-GlcNAc-(1-&gt;2)-alpha-D-Man-(1-&gt;3)-[beta-D-GlcNAc-(1-&gt;2)-alpha-D-Man-(1-&gt;6)]-beta-D-Man-(1-&gt;4)-beta-D-GlcNAc-(1-&gt;4)-beta-D-GlcNAc}-L-asparaginyl-[protein] + UDP + H(+)</text>
        <dbReference type="Rhea" id="RHEA:12941"/>
        <dbReference type="Rhea" id="RHEA-COMP:13526"/>
        <dbReference type="Rhea" id="RHEA-COMP:14369"/>
        <dbReference type="ChEBI" id="CHEBI:15378"/>
        <dbReference type="ChEBI" id="CHEBI:57705"/>
        <dbReference type="ChEBI" id="CHEBI:58223"/>
        <dbReference type="ChEBI" id="CHEBI:60615"/>
        <dbReference type="ChEBI" id="CHEBI:60651"/>
        <dbReference type="EC" id="2.4.1.143"/>
    </reaction>
</comment>
<dbReference type="Pfam" id="PF05971">
    <property type="entry name" value="Methyltransf_10"/>
    <property type="match status" value="1"/>
</dbReference>
<feature type="transmembrane region" description="Helical" evidence="23">
    <location>
        <begin position="363"/>
        <end position="381"/>
    </location>
</feature>
<keyword evidence="15" id="KW-1015">Disulfide bond</keyword>
<evidence type="ECO:0000256" key="9">
    <source>
        <dbReference type="ARBA" id="ARBA00022692"/>
    </source>
</evidence>
<evidence type="ECO:0000256" key="21">
    <source>
        <dbReference type="ARBA" id="ARBA00032915"/>
    </source>
</evidence>
<evidence type="ECO:0000256" key="18">
    <source>
        <dbReference type="ARBA" id="ARBA00029663"/>
    </source>
</evidence>
<evidence type="ECO:0000256" key="8">
    <source>
        <dbReference type="ARBA" id="ARBA00022679"/>
    </source>
</evidence>
<evidence type="ECO:0000256" key="17">
    <source>
        <dbReference type="ARBA" id="ARBA00023211"/>
    </source>
</evidence>
<keyword evidence="17" id="KW-0464">Manganese</keyword>
<dbReference type="InterPro" id="IPR007754">
    <property type="entry name" value="GlcNAc_II"/>
</dbReference>
<comment type="cofactor">
    <cofactor evidence="1">
        <name>Mn(2+)</name>
        <dbReference type="ChEBI" id="CHEBI:29035"/>
    </cofactor>
</comment>
<evidence type="ECO:0000256" key="19">
    <source>
        <dbReference type="ARBA" id="ARBA00031203"/>
    </source>
</evidence>
<keyword evidence="14 23" id="KW-0472">Membrane</keyword>
<evidence type="ECO:0000256" key="5">
    <source>
        <dbReference type="ARBA" id="ARBA00012613"/>
    </source>
</evidence>
<keyword evidence="13" id="KW-0333">Golgi apparatus</keyword>
<evidence type="ECO:0000313" key="24">
    <source>
        <dbReference type="EMBL" id="CAG5082400.1"/>
    </source>
</evidence>
<dbReference type="PANTHER" id="PTHR12871">
    <property type="entry name" value="BETA-1,2-N-ACETYLGLUCOSAMINYLTRANSFERASE II"/>
    <property type="match status" value="1"/>
</dbReference>
<dbReference type="SUPFAM" id="SSF53448">
    <property type="entry name" value="Nucleotide-diphospho-sugar transferases"/>
    <property type="match status" value="1"/>
</dbReference>
<evidence type="ECO:0000256" key="1">
    <source>
        <dbReference type="ARBA" id="ARBA00001936"/>
    </source>
</evidence>
<comment type="subcellular location">
    <subcellularLocation>
        <location evidence="2">Golgi apparatus membrane</location>
        <topology evidence="2">Single-pass type II membrane protein</topology>
    </subcellularLocation>
</comment>
<keyword evidence="10" id="KW-0479">Metal-binding</keyword>
<evidence type="ECO:0000256" key="16">
    <source>
        <dbReference type="ARBA" id="ARBA00023180"/>
    </source>
</evidence>
<accession>A0ABN7RNY1</accession>
<dbReference type="PROSITE" id="PS00092">
    <property type="entry name" value="N6_MTASE"/>
    <property type="match status" value="1"/>
</dbReference>
<evidence type="ECO:0000256" key="11">
    <source>
        <dbReference type="ARBA" id="ARBA00022968"/>
    </source>
</evidence>
<keyword evidence="7" id="KW-0328">Glycosyltransferase</keyword>
<evidence type="ECO:0000256" key="13">
    <source>
        <dbReference type="ARBA" id="ARBA00023034"/>
    </source>
</evidence>
<keyword evidence="9 23" id="KW-0812">Transmembrane</keyword>
<dbReference type="EMBL" id="OU015568">
    <property type="protein sequence ID" value="CAG5082400.1"/>
    <property type="molecule type" value="Genomic_DNA"/>
</dbReference>
<evidence type="ECO:0000256" key="3">
    <source>
        <dbReference type="ARBA" id="ARBA00004922"/>
    </source>
</evidence>
<organism evidence="24 25">
    <name type="scientific">Oikopleura dioica</name>
    <name type="common">Tunicate</name>
    <dbReference type="NCBI Taxonomy" id="34765"/>
    <lineage>
        <taxon>Eukaryota</taxon>
        <taxon>Metazoa</taxon>
        <taxon>Chordata</taxon>
        <taxon>Tunicata</taxon>
        <taxon>Appendicularia</taxon>
        <taxon>Copelata</taxon>
        <taxon>Oikopleuridae</taxon>
        <taxon>Oikopleura</taxon>
    </lineage>
</organism>
<evidence type="ECO:0000256" key="2">
    <source>
        <dbReference type="ARBA" id="ARBA00004323"/>
    </source>
</evidence>
<keyword evidence="25" id="KW-1185">Reference proteome</keyword>
<evidence type="ECO:0000256" key="6">
    <source>
        <dbReference type="ARBA" id="ARBA00014817"/>
    </source>
</evidence>
<protein>
    <recommendedName>
        <fullName evidence="6">Alpha-1,6-mannosyl-glycoprotein 2-beta-N-acetylglucosaminyltransferase</fullName>
        <ecNumber evidence="5">2.4.1.143</ecNumber>
    </recommendedName>
    <alternativeName>
        <fullName evidence="21">Beta-1,2-N-acetylglucosaminyltransferase II</fullName>
    </alternativeName>
    <alternativeName>
        <fullName evidence="20">GlcNAc-T II</fullName>
    </alternativeName>
    <alternativeName>
        <fullName evidence="19">Mannoside acetylglucosaminyltransferase 2</fullName>
    </alternativeName>
    <alternativeName>
        <fullName evidence="18">N-glycosyl-oligosaccharide-glycoprotein N-acetylglucosaminyltransferase II</fullName>
    </alternativeName>
</protein>
<comment type="similarity">
    <text evidence="4">Belongs to the glycosyltransferase 16 (GT16) protein family.</text>
</comment>
<dbReference type="Pfam" id="PF05060">
    <property type="entry name" value="MGAT2"/>
    <property type="match status" value="1"/>
</dbReference>
<comment type="pathway">
    <text evidence="3">Protein modification; protein glycosylation.</text>
</comment>
<keyword evidence="11" id="KW-0735">Signal-anchor</keyword>
<evidence type="ECO:0000256" key="4">
    <source>
        <dbReference type="ARBA" id="ARBA00011011"/>
    </source>
</evidence>
<evidence type="ECO:0000256" key="10">
    <source>
        <dbReference type="ARBA" id="ARBA00022723"/>
    </source>
</evidence>
<evidence type="ECO:0000256" key="22">
    <source>
        <dbReference type="ARBA" id="ARBA00093257"/>
    </source>
</evidence>
<reference evidence="24 25" key="1">
    <citation type="submission" date="2021-04" db="EMBL/GenBank/DDBJ databases">
        <authorList>
            <person name="Bliznina A."/>
        </authorList>
    </citation>
    <scope>NUCLEOTIDE SEQUENCE [LARGE SCALE GENOMIC DNA]</scope>
</reference>
<keyword evidence="16" id="KW-0325">Glycoprotein</keyword>
<evidence type="ECO:0000256" key="20">
    <source>
        <dbReference type="ARBA" id="ARBA00032552"/>
    </source>
</evidence>
<dbReference type="Gene3D" id="3.90.550.10">
    <property type="entry name" value="Spore Coat Polysaccharide Biosynthesis Protein SpsA, Chain A"/>
    <property type="match status" value="1"/>
</dbReference>
<name>A0ABN7RNY1_OIKDI</name>